<keyword evidence="3" id="KW-1185">Reference proteome</keyword>
<name>W7MXE4_GIBM7</name>
<evidence type="ECO:0000313" key="3">
    <source>
        <dbReference type="Proteomes" id="UP000009096"/>
    </source>
</evidence>
<reference evidence="2" key="2">
    <citation type="submission" date="2013-11" db="EMBL/GenBank/DDBJ databases">
        <authorList>
            <consortium name="The Broad Institute Genome Sequencing Platform"/>
            <person name="Ma L.-J."/>
            <person name="Corby-Kistler H."/>
            <person name="Broz K."/>
            <person name="Gale L.R."/>
            <person name="Jonkers W."/>
            <person name="O'Donnell K."/>
            <person name="Ploetz R."/>
            <person name="Steinberg C."/>
            <person name="Schwartz D.C."/>
            <person name="VanEtten H."/>
            <person name="Zhou S."/>
            <person name="Young S.K."/>
            <person name="Zeng Q."/>
            <person name="Gargeya S."/>
            <person name="Fitzgerald M."/>
            <person name="Abouelleil A."/>
            <person name="Alvarado L."/>
            <person name="Chapman S.B."/>
            <person name="Gainer-Dewar J."/>
            <person name="Goldberg J."/>
            <person name="Griggs A."/>
            <person name="Gujja S."/>
            <person name="Hansen M."/>
            <person name="Howarth C."/>
            <person name="Imamovic A."/>
            <person name="Ireland A."/>
            <person name="Larimer J."/>
            <person name="McCowan C."/>
            <person name="Murphy C."/>
            <person name="Pearson M."/>
            <person name="Poon T.W."/>
            <person name="Priest M."/>
            <person name="Roberts A."/>
            <person name="Saif S."/>
            <person name="Shea T."/>
            <person name="Sykes S."/>
            <person name="Wortman J."/>
            <person name="Nusbaum C."/>
            <person name="Birren B."/>
        </authorList>
    </citation>
    <scope>NUCLEOTIDE SEQUENCE</scope>
    <source>
        <strain evidence="2">7600</strain>
    </source>
</reference>
<dbReference type="EMBL" id="DS022257">
    <property type="protein sequence ID" value="EWG52422.1"/>
    <property type="molecule type" value="Genomic_DNA"/>
</dbReference>
<dbReference type="AlphaFoldDB" id="W7MXE4"/>
<dbReference type="Proteomes" id="UP000009096">
    <property type="component" value="Chromosome 9"/>
</dbReference>
<keyword evidence="1" id="KW-0812">Transmembrane</keyword>
<dbReference type="RefSeq" id="XP_018758612.1">
    <property type="nucleotide sequence ID" value="XM_018906209.1"/>
</dbReference>
<sequence>MVNALKNKKVGDIQATDGRKSWKTPQLNLPGNLQLNFTIPRWLTASLYNFHPWTSWNRHNTTSAYLSSCAGPDRVFPPRCPTTLQVVLLFLSLFNSQVPLFLHSLPVPLLCRASAHQHLMRLCPNLLACLFPLAHRFQLFTPCRLRHHFTISSCSFVLFSIVFHFRWNASSIPVFFVKHIGLACL</sequence>
<dbReference type="GeneID" id="30073851"/>
<evidence type="ECO:0000313" key="2">
    <source>
        <dbReference type="EMBL" id="EWG52420.1"/>
    </source>
</evidence>
<dbReference type="RefSeq" id="XP_018758613.1">
    <property type="nucleotide sequence ID" value="XM_018906210.1"/>
</dbReference>
<dbReference type="KEGG" id="fvr:FVEG_16975"/>
<keyword evidence="1" id="KW-1133">Transmembrane helix</keyword>
<protein>
    <submittedName>
        <fullName evidence="2">Uncharacterized protein</fullName>
    </submittedName>
</protein>
<dbReference type="OrthoDB" id="10442603at2759"/>
<dbReference type="RefSeq" id="XP_018758611.1">
    <property type="nucleotide sequence ID" value="XM_018906208.1"/>
</dbReference>
<keyword evidence="1" id="KW-0472">Membrane</keyword>
<proteinExistence type="predicted"/>
<dbReference type="EMBL" id="DS022257">
    <property type="protein sequence ID" value="EWG52420.1"/>
    <property type="molecule type" value="Genomic_DNA"/>
</dbReference>
<dbReference type="EMBL" id="DS022257">
    <property type="protein sequence ID" value="EWG52421.1"/>
    <property type="molecule type" value="Genomic_DNA"/>
</dbReference>
<gene>
    <name evidence="2" type="ORF">FVEG_16975</name>
</gene>
<reference evidence="2 3" key="1">
    <citation type="journal article" date="2010" name="Nature">
        <title>Comparative genomics reveals mobile pathogenicity chromosomes in Fusarium.</title>
        <authorList>
            <person name="Ma L.J."/>
            <person name="van der Does H.C."/>
            <person name="Borkovich K.A."/>
            <person name="Coleman J.J."/>
            <person name="Daboussi M.J."/>
            <person name="Di Pietro A."/>
            <person name="Dufresne M."/>
            <person name="Freitag M."/>
            <person name="Grabherr M."/>
            <person name="Henrissat B."/>
            <person name="Houterman P.M."/>
            <person name="Kang S."/>
            <person name="Shim W.B."/>
            <person name="Woloshuk C."/>
            <person name="Xie X."/>
            <person name="Xu J.R."/>
            <person name="Antoniw J."/>
            <person name="Baker S.E."/>
            <person name="Bluhm B.H."/>
            <person name="Breakspear A."/>
            <person name="Brown D.W."/>
            <person name="Butchko R.A."/>
            <person name="Chapman S."/>
            <person name="Coulson R."/>
            <person name="Coutinho P.M."/>
            <person name="Danchin E.G."/>
            <person name="Diener A."/>
            <person name="Gale L.R."/>
            <person name="Gardiner D.M."/>
            <person name="Goff S."/>
            <person name="Hammond-Kosack K.E."/>
            <person name="Hilburn K."/>
            <person name="Hua-Van A."/>
            <person name="Jonkers W."/>
            <person name="Kazan K."/>
            <person name="Kodira C.D."/>
            <person name="Koehrsen M."/>
            <person name="Kumar L."/>
            <person name="Lee Y.H."/>
            <person name="Li L."/>
            <person name="Manners J.M."/>
            <person name="Miranda-Saavedra D."/>
            <person name="Mukherjee M."/>
            <person name="Park G."/>
            <person name="Park J."/>
            <person name="Park S.Y."/>
            <person name="Proctor R.H."/>
            <person name="Regev A."/>
            <person name="Ruiz-Roldan M.C."/>
            <person name="Sain D."/>
            <person name="Sakthikumar S."/>
            <person name="Sykes S."/>
            <person name="Schwartz D.C."/>
            <person name="Turgeon B.G."/>
            <person name="Wapinski I."/>
            <person name="Yoder O."/>
            <person name="Young S."/>
            <person name="Zeng Q."/>
            <person name="Zhou S."/>
            <person name="Galagan J."/>
            <person name="Cuomo C.A."/>
            <person name="Kistler H.C."/>
            <person name="Rep M."/>
        </authorList>
    </citation>
    <scope>NUCLEOTIDE SEQUENCE [LARGE SCALE GENOMIC DNA]</scope>
    <source>
        <strain evidence="2">7600</strain>
        <strain evidence="3">M3125 / FGSC 7600</strain>
    </source>
</reference>
<evidence type="ECO:0000256" key="1">
    <source>
        <dbReference type="SAM" id="Phobius"/>
    </source>
</evidence>
<feature type="transmembrane region" description="Helical" evidence="1">
    <location>
        <begin position="149"/>
        <end position="167"/>
    </location>
</feature>
<accession>W7MXE4</accession>
<dbReference type="VEuPathDB" id="FungiDB:FVEG_16975"/>
<organism evidence="2 3">
    <name type="scientific">Gibberella moniliformis (strain M3125 / FGSC 7600)</name>
    <name type="common">Maize ear and stalk rot fungus</name>
    <name type="synonym">Fusarium verticillioides</name>
    <dbReference type="NCBI Taxonomy" id="334819"/>
    <lineage>
        <taxon>Eukaryota</taxon>
        <taxon>Fungi</taxon>
        <taxon>Dikarya</taxon>
        <taxon>Ascomycota</taxon>
        <taxon>Pezizomycotina</taxon>
        <taxon>Sordariomycetes</taxon>
        <taxon>Hypocreomycetidae</taxon>
        <taxon>Hypocreales</taxon>
        <taxon>Nectriaceae</taxon>
        <taxon>Fusarium</taxon>
        <taxon>Fusarium fujikuroi species complex</taxon>
    </lineage>
</organism>